<feature type="compositionally biased region" description="Basic and acidic residues" evidence="1">
    <location>
        <begin position="62"/>
        <end position="77"/>
    </location>
</feature>
<protein>
    <submittedName>
        <fullName evidence="2">Uncharacterized protein</fullName>
    </submittedName>
</protein>
<evidence type="ECO:0000256" key="1">
    <source>
        <dbReference type="SAM" id="MobiDB-lite"/>
    </source>
</evidence>
<dbReference type="AlphaFoldDB" id="A0A6L2MLU5"/>
<organism evidence="2">
    <name type="scientific">Tanacetum cinerariifolium</name>
    <name type="common">Dalmatian daisy</name>
    <name type="synonym">Chrysanthemum cinerariifolium</name>
    <dbReference type="NCBI Taxonomy" id="118510"/>
    <lineage>
        <taxon>Eukaryota</taxon>
        <taxon>Viridiplantae</taxon>
        <taxon>Streptophyta</taxon>
        <taxon>Embryophyta</taxon>
        <taxon>Tracheophyta</taxon>
        <taxon>Spermatophyta</taxon>
        <taxon>Magnoliopsida</taxon>
        <taxon>eudicotyledons</taxon>
        <taxon>Gunneridae</taxon>
        <taxon>Pentapetalae</taxon>
        <taxon>asterids</taxon>
        <taxon>campanulids</taxon>
        <taxon>Asterales</taxon>
        <taxon>Asteraceae</taxon>
        <taxon>Asteroideae</taxon>
        <taxon>Anthemideae</taxon>
        <taxon>Anthemidinae</taxon>
        <taxon>Tanacetum</taxon>
    </lineage>
</organism>
<reference evidence="2" key="1">
    <citation type="journal article" date="2019" name="Sci. Rep.">
        <title>Draft genome of Tanacetum cinerariifolium, the natural source of mosquito coil.</title>
        <authorList>
            <person name="Yamashiro T."/>
            <person name="Shiraishi A."/>
            <person name="Satake H."/>
            <person name="Nakayama K."/>
        </authorList>
    </citation>
    <scope>NUCLEOTIDE SEQUENCE</scope>
</reference>
<name>A0A6L2MLU5_TANCI</name>
<evidence type="ECO:0000313" key="2">
    <source>
        <dbReference type="EMBL" id="GEU74257.1"/>
    </source>
</evidence>
<proteinExistence type="predicted"/>
<dbReference type="EMBL" id="BKCJ010006852">
    <property type="protein sequence ID" value="GEU74257.1"/>
    <property type="molecule type" value="Genomic_DNA"/>
</dbReference>
<feature type="region of interest" description="Disordered" evidence="1">
    <location>
        <begin position="62"/>
        <end position="90"/>
    </location>
</feature>
<comment type="caution">
    <text evidence="2">The sequence shown here is derived from an EMBL/GenBank/DDBJ whole genome shotgun (WGS) entry which is preliminary data.</text>
</comment>
<feature type="compositionally biased region" description="Acidic residues" evidence="1">
    <location>
        <begin position="78"/>
        <end position="90"/>
    </location>
</feature>
<accession>A0A6L2MLU5</accession>
<sequence length="90" mass="9870">MASCLCLNSSLRVDSIFPEVLSSYAGGVDAAVVFSTVVGRAGSSRDEDDDVVVLENIETKEDVKVDESSHNKERYTFEDDNDDGEFDELD</sequence>
<gene>
    <name evidence="2" type="ORF">Tci_046235</name>
</gene>